<dbReference type="OrthoDB" id="412874at2759"/>
<feature type="compositionally biased region" description="Polar residues" evidence="1">
    <location>
        <begin position="230"/>
        <end position="248"/>
    </location>
</feature>
<proteinExistence type="predicted"/>
<evidence type="ECO:0000313" key="3">
    <source>
        <dbReference type="Proteomes" id="UP000654075"/>
    </source>
</evidence>
<accession>A0A813FJA1</accession>
<sequence length="307" mass="32419">MGGKKRKLSAEVSADETATAESSAELRASLAVLPRSSLLCFRRDLALHPFDEALRRFSETSTLSEPSTATAAALISEEGGQVSAKVLGNTLGGDLRCWPFEPHAEAIDAAQRSLATLLEDGRQALLAALRQGDAFCSAVKKHMGRADGKALMELGKPRSMWLLGAGPEEGVADGGGGREGKRKRRRKTGTGGDEIEEDSSDEADEQEQGTDPPVSTSPEMNERPKEARSSGGSETGSNAPTVAATSAQRARKGATRRNSKANPSRGGAHGDSQDEESSGEGDKSATMAFLRALRAKRKSETPNNRKT</sequence>
<organism evidence="2 3">
    <name type="scientific">Polarella glacialis</name>
    <name type="common">Dinoflagellate</name>
    <dbReference type="NCBI Taxonomy" id="89957"/>
    <lineage>
        <taxon>Eukaryota</taxon>
        <taxon>Sar</taxon>
        <taxon>Alveolata</taxon>
        <taxon>Dinophyceae</taxon>
        <taxon>Suessiales</taxon>
        <taxon>Suessiaceae</taxon>
        <taxon>Polarella</taxon>
    </lineage>
</organism>
<evidence type="ECO:0000313" key="2">
    <source>
        <dbReference type="EMBL" id="CAE8610625.1"/>
    </source>
</evidence>
<dbReference type="Proteomes" id="UP000654075">
    <property type="component" value="Unassembled WGS sequence"/>
</dbReference>
<feature type="compositionally biased region" description="Acidic residues" evidence="1">
    <location>
        <begin position="193"/>
        <end position="208"/>
    </location>
</feature>
<dbReference type="EMBL" id="CAJNNV010024789">
    <property type="protein sequence ID" value="CAE8610625.1"/>
    <property type="molecule type" value="Genomic_DNA"/>
</dbReference>
<keyword evidence="3" id="KW-1185">Reference proteome</keyword>
<evidence type="ECO:0000256" key="1">
    <source>
        <dbReference type="SAM" id="MobiDB-lite"/>
    </source>
</evidence>
<comment type="caution">
    <text evidence="2">The sequence shown here is derived from an EMBL/GenBank/DDBJ whole genome shotgun (WGS) entry which is preliminary data.</text>
</comment>
<gene>
    <name evidence="2" type="ORF">PGLA1383_LOCUS28438</name>
</gene>
<protein>
    <submittedName>
        <fullName evidence="2">Uncharacterized protein</fullName>
    </submittedName>
</protein>
<reference evidence="2" key="1">
    <citation type="submission" date="2021-02" db="EMBL/GenBank/DDBJ databases">
        <authorList>
            <person name="Dougan E. K."/>
            <person name="Rhodes N."/>
            <person name="Thang M."/>
            <person name="Chan C."/>
        </authorList>
    </citation>
    <scope>NUCLEOTIDE SEQUENCE</scope>
</reference>
<feature type="region of interest" description="Disordered" evidence="1">
    <location>
        <begin position="163"/>
        <end position="307"/>
    </location>
</feature>
<dbReference type="AlphaFoldDB" id="A0A813FJA1"/>
<feature type="compositionally biased region" description="Basic residues" evidence="1">
    <location>
        <begin position="249"/>
        <end position="259"/>
    </location>
</feature>
<name>A0A813FJA1_POLGL</name>